<dbReference type="GeneID" id="63833974"/>
<dbReference type="PANTHER" id="PTHR46648:SF2">
    <property type="entry name" value="HIT DOMAIN-CONTAINING PROTEIN"/>
    <property type="match status" value="1"/>
</dbReference>
<comment type="caution">
    <text evidence="6">The sequence shown here is derived from an EMBL/GenBank/DDBJ whole genome shotgun (WGS) entry which is preliminary data.</text>
</comment>
<protein>
    <submittedName>
        <fullName evidence="6">HIT-like protein</fullName>
    </submittedName>
</protein>
<evidence type="ECO:0000313" key="7">
    <source>
        <dbReference type="Proteomes" id="UP000803844"/>
    </source>
</evidence>
<dbReference type="GO" id="GO:0009117">
    <property type="term" value="P:nucleotide metabolic process"/>
    <property type="evidence" value="ECO:0007669"/>
    <property type="project" value="TreeGrafter"/>
</dbReference>
<accession>A0A9P5CQX3</accession>
<keyword evidence="7" id="KW-1185">Reference proteome</keyword>
<dbReference type="OrthoDB" id="1915375at2759"/>
<dbReference type="PANTHER" id="PTHR46648">
    <property type="entry name" value="HIT FAMILY PROTEIN 1"/>
    <property type="match status" value="1"/>
</dbReference>
<evidence type="ECO:0000256" key="4">
    <source>
        <dbReference type="SAM" id="MobiDB-lite"/>
    </source>
</evidence>
<feature type="domain" description="HIT" evidence="5">
    <location>
        <begin position="53"/>
        <end position="162"/>
    </location>
</feature>
<sequence>MAPQVPDKTFDDDKPSRQSTSQDSSEKCPFCRIATLYAPYNPASPPSSSSQTLSPELTSPGPETYVLLSTPVVIAFLDIMPLSRGHLLLCTRRHVPKLTGTKPAEARELGYYLRVLSAAVSRATGVEDWNVVQNNGAAAAQVVPHMHYHIIPRPEIRAQGRWSEKFTMFGRGQRSDLEPEDGEKLAQRVREEVVRILQQDEKSIAKEKL</sequence>
<evidence type="ECO:0000313" key="6">
    <source>
        <dbReference type="EMBL" id="KAF3766922.1"/>
    </source>
</evidence>
<name>A0A9P5CQX3_CRYP1</name>
<dbReference type="Gene3D" id="3.30.428.10">
    <property type="entry name" value="HIT-like"/>
    <property type="match status" value="1"/>
</dbReference>
<gene>
    <name evidence="6" type="ORF">M406DRAFT_252456</name>
</gene>
<reference evidence="6" key="1">
    <citation type="journal article" date="2020" name="Phytopathology">
        <title>Genome sequence of the chestnut blight fungus Cryphonectria parasitica EP155: A fundamental resource for an archetypical invasive plant pathogen.</title>
        <authorList>
            <person name="Crouch J.A."/>
            <person name="Dawe A."/>
            <person name="Aerts A."/>
            <person name="Barry K."/>
            <person name="Churchill A.C.L."/>
            <person name="Grimwood J."/>
            <person name="Hillman B."/>
            <person name="Milgroom M.G."/>
            <person name="Pangilinan J."/>
            <person name="Smith M."/>
            <person name="Salamov A."/>
            <person name="Schmutz J."/>
            <person name="Yadav J."/>
            <person name="Grigoriev I.V."/>
            <person name="Nuss D."/>
        </authorList>
    </citation>
    <scope>NUCLEOTIDE SEQUENCE</scope>
    <source>
        <strain evidence="6">EP155</strain>
    </source>
</reference>
<dbReference type="InterPro" id="IPR001310">
    <property type="entry name" value="Histidine_triad_HIT"/>
</dbReference>
<evidence type="ECO:0000256" key="2">
    <source>
        <dbReference type="PIRSR" id="PIRSR601310-3"/>
    </source>
</evidence>
<dbReference type="InterPro" id="IPR036265">
    <property type="entry name" value="HIT-like_sf"/>
</dbReference>
<dbReference type="Proteomes" id="UP000803844">
    <property type="component" value="Unassembled WGS sequence"/>
</dbReference>
<feature type="active site" description="Tele-AMP-histidine intermediate" evidence="1">
    <location>
        <position position="147"/>
    </location>
</feature>
<evidence type="ECO:0000259" key="5">
    <source>
        <dbReference type="PROSITE" id="PS51084"/>
    </source>
</evidence>
<feature type="short sequence motif" description="Histidine triad motif" evidence="2 3">
    <location>
        <begin position="145"/>
        <end position="149"/>
    </location>
</feature>
<proteinExistence type="predicted"/>
<dbReference type="EMBL" id="MU032346">
    <property type="protein sequence ID" value="KAF3766922.1"/>
    <property type="molecule type" value="Genomic_DNA"/>
</dbReference>
<dbReference type="AlphaFoldDB" id="A0A9P5CQX3"/>
<evidence type="ECO:0000256" key="1">
    <source>
        <dbReference type="PIRSR" id="PIRSR601310-1"/>
    </source>
</evidence>
<dbReference type="InterPro" id="IPR011146">
    <property type="entry name" value="HIT-like"/>
</dbReference>
<evidence type="ECO:0000256" key="3">
    <source>
        <dbReference type="PROSITE-ProRule" id="PRU00464"/>
    </source>
</evidence>
<dbReference type="GO" id="GO:0003824">
    <property type="term" value="F:catalytic activity"/>
    <property type="evidence" value="ECO:0007669"/>
    <property type="project" value="InterPro"/>
</dbReference>
<dbReference type="Pfam" id="PF01230">
    <property type="entry name" value="HIT"/>
    <property type="match status" value="1"/>
</dbReference>
<feature type="region of interest" description="Disordered" evidence="4">
    <location>
        <begin position="1"/>
        <end position="27"/>
    </location>
</feature>
<dbReference type="PROSITE" id="PS51084">
    <property type="entry name" value="HIT_2"/>
    <property type="match status" value="1"/>
</dbReference>
<organism evidence="6 7">
    <name type="scientific">Cryphonectria parasitica (strain ATCC 38755 / EP155)</name>
    <dbReference type="NCBI Taxonomy" id="660469"/>
    <lineage>
        <taxon>Eukaryota</taxon>
        <taxon>Fungi</taxon>
        <taxon>Dikarya</taxon>
        <taxon>Ascomycota</taxon>
        <taxon>Pezizomycotina</taxon>
        <taxon>Sordariomycetes</taxon>
        <taxon>Sordariomycetidae</taxon>
        <taxon>Diaporthales</taxon>
        <taxon>Cryphonectriaceae</taxon>
        <taxon>Cryphonectria-Endothia species complex</taxon>
        <taxon>Cryphonectria</taxon>
    </lineage>
</organism>
<dbReference type="SUPFAM" id="SSF54197">
    <property type="entry name" value="HIT-like"/>
    <property type="match status" value="1"/>
</dbReference>
<dbReference type="RefSeq" id="XP_040777883.1">
    <property type="nucleotide sequence ID" value="XM_040916845.1"/>
</dbReference>